<name>A0A1R2BDT2_9CILI</name>
<evidence type="ECO:0000313" key="2">
    <source>
        <dbReference type="EMBL" id="OMJ74923.1"/>
    </source>
</evidence>
<protein>
    <submittedName>
        <fullName evidence="2">Uncharacterized protein</fullName>
    </submittedName>
</protein>
<accession>A0A1R2BDT2</accession>
<comment type="caution">
    <text evidence="2">The sequence shown here is derived from an EMBL/GenBank/DDBJ whole genome shotgun (WGS) entry which is preliminary data.</text>
</comment>
<keyword evidence="3" id="KW-1185">Reference proteome</keyword>
<evidence type="ECO:0000313" key="3">
    <source>
        <dbReference type="Proteomes" id="UP000187209"/>
    </source>
</evidence>
<dbReference type="EMBL" id="MPUH01000721">
    <property type="protein sequence ID" value="OMJ74923.1"/>
    <property type="molecule type" value="Genomic_DNA"/>
</dbReference>
<sequence length="106" mass="12186">MRPLHESDLIRKYAVINSKGRNSHNPTQKKGSTLAKKAEKYANKLQVLMPVSGKKLRKVEDSDEENDKKEKFNSILPKSKQYIENFLKSRRMKSSTEVPQIVVNAD</sequence>
<evidence type="ECO:0000256" key="1">
    <source>
        <dbReference type="SAM" id="MobiDB-lite"/>
    </source>
</evidence>
<gene>
    <name evidence="2" type="ORF">SteCoe_26064</name>
</gene>
<reference evidence="2 3" key="1">
    <citation type="submission" date="2016-11" db="EMBL/GenBank/DDBJ databases">
        <title>The macronuclear genome of Stentor coeruleus: a giant cell with tiny introns.</title>
        <authorList>
            <person name="Slabodnick M."/>
            <person name="Ruby J.G."/>
            <person name="Reiff S.B."/>
            <person name="Swart E.C."/>
            <person name="Gosai S."/>
            <person name="Prabakaran S."/>
            <person name="Witkowska E."/>
            <person name="Larue G.E."/>
            <person name="Fisher S."/>
            <person name="Freeman R.M."/>
            <person name="Gunawardena J."/>
            <person name="Chu W."/>
            <person name="Stover N.A."/>
            <person name="Gregory B.D."/>
            <person name="Nowacki M."/>
            <person name="Derisi J."/>
            <person name="Roy S.W."/>
            <person name="Marshall W.F."/>
            <person name="Sood P."/>
        </authorList>
    </citation>
    <scope>NUCLEOTIDE SEQUENCE [LARGE SCALE GENOMIC DNA]</scope>
    <source>
        <strain evidence="2">WM001</strain>
    </source>
</reference>
<proteinExistence type="predicted"/>
<dbReference type="Proteomes" id="UP000187209">
    <property type="component" value="Unassembled WGS sequence"/>
</dbReference>
<feature type="compositionally biased region" description="Polar residues" evidence="1">
    <location>
        <begin position="19"/>
        <end position="31"/>
    </location>
</feature>
<dbReference type="AlphaFoldDB" id="A0A1R2BDT2"/>
<feature type="region of interest" description="Disordered" evidence="1">
    <location>
        <begin position="15"/>
        <end position="35"/>
    </location>
</feature>
<organism evidence="2 3">
    <name type="scientific">Stentor coeruleus</name>
    <dbReference type="NCBI Taxonomy" id="5963"/>
    <lineage>
        <taxon>Eukaryota</taxon>
        <taxon>Sar</taxon>
        <taxon>Alveolata</taxon>
        <taxon>Ciliophora</taxon>
        <taxon>Postciliodesmatophora</taxon>
        <taxon>Heterotrichea</taxon>
        <taxon>Heterotrichida</taxon>
        <taxon>Stentoridae</taxon>
        <taxon>Stentor</taxon>
    </lineage>
</organism>